<organism evidence="2 3">
    <name type="scientific">Leishmania infantum</name>
    <dbReference type="NCBI Taxonomy" id="5671"/>
    <lineage>
        <taxon>Eukaryota</taxon>
        <taxon>Discoba</taxon>
        <taxon>Euglenozoa</taxon>
        <taxon>Kinetoplastea</taxon>
        <taxon>Metakinetoplastina</taxon>
        <taxon>Trypanosomatida</taxon>
        <taxon>Trypanosomatidae</taxon>
        <taxon>Leishmaniinae</taxon>
        <taxon>Leishmania</taxon>
    </lineage>
</organism>
<feature type="compositionally biased region" description="Gly residues" evidence="1">
    <location>
        <begin position="905"/>
        <end position="925"/>
    </location>
</feature>
<feature type="compositionally biased region" description="Low complexity" evidence="1">
    <location>
        <begin position="237"/>
        <end position="248"/>
    </location>
</feature>
<feature type="region of interest" description="Disordered" evidence="1">
    <location>
        <begin position="1102"/>
        <end position="1141"/>
    </location>
</feature>
<dbReference type="GeneID" id="5066138"/>
<dbReference type="RefSeq" id="XP_001462681.2">
    <property type="nucleotide sequence ID" value="XM_001462644.2"/>
</dbReference>
<sequence length="1548" mass="163127">MSSDRAEASEREVRRVKDGDETDRTSGGGGVVAPWLEDHGLWSSSSSLSQMTPTRPSRILLLAAPAPEPLDAQRHVCHARAAAAAPAAVVSNAEEVTEARGSCAALHASREDTRNRDSPVAAPQGQQPALNAEDEWRRRASRPASSASSSSSSSAQAEAHPGRVVYEDGRGGGEEADDRSSELRHADANGASDDAEASPSTALHLPSSPQPRRQEASPLLPSLTPVATARTQQAMLSSSAKPPSTAAPRGLESDTPPPQVVSQGEGTNPTKRLCTAVAAASRRATLTTSPPSPSPGMWVSCAHSDLPARYRDVPGYYCTYCSYTVCVDCFPLTNLREQLRVTRTAAPSPAPSPAASASSVTGEMDWLDAVIASPATAVRSGGAANGAHQVHATAATYARESAGGGYGRTSRQRHLKEGASLRDAPPTSTSSTVAAPLRCHLCRRGDLVREEALLHEWCCEGPAPAARRHSGGSLVYDTANLHKYHFMRTQREKRRSSTEPLLARVLAVFPATLGGADARADGSAPCVTQSPLQSRRLRRPHGDASSGKSAVRGRDPLPSASSGHGRRLTLSRLDAGANAAASLRGSAALPNLDRCEEGGSYVFSVWNPRMEVQLVWCAVNYEAREGAPALHHHYQHSSAGHRGHGVLPSSASVTPLFMWRCPPSLPGLPARPFRVTVPYGLYAFASTHALALYEASDIFRKATTQLAAAAGGGDGAHHAQLHPRQLSSVKVVPAATLRALLIVHVMHHVATTLVPLRLGRALPPSLPDPTSQHHHLKEQRLVPQASSHVARCTTTPPSASRKRARMNEEDAEGGAEVSALPPTSDLRWPHGLASPELALCVDHLLHGRSVAVYGIGSKYYFLHHVAQSAELKHFHVVTVDASLGRGDGDVGNGDSIAAASAAGDPHGGGQRGRRSGGGSGTGASGGVAAAPSIVRQLIILGSTLVRRVHSTALKTELQLRRHDAMPPRRQTRQQDMHQREQQRPGAAAEADAYPAARAALAGEEARSPAVARDVTSAMQRAVTASRTAITPVDVVDVDDALSSSGEEWDGMLGDLGKPCDSLRSAERVAVMPARDTVREVGRSPAARSTLATVTATTGMITPSKTTLKSRPRQRCPPSPTVLTSTPSSQRGTQLGGADASLSATPSLPLMSPVPAFFEVLQRTVTGSLENDGAAGADNDVAPTRSACVEMREWAGRLHSPKLPPLPATAASHRGGAASEVTWRAPVLCFASDAVRQLVLASVRRRQASRRCVQWVSLPSTTALAVLAEQIPFTAAPSPTAPPRLHLTEAHQLRPGWSPPVLLVLHNVDLLDTEEAGLLLQLCAEFAYPHPHLQLLLSFDDPRWPLTPLAGALTQMGVCAVQLRSLLLPRVHEMQHVSSLRLLTDSEAMAAGGAGSLGLKATGHGAPRAAGAGGLASAGSSSGAGGGSHLLQDTMRRVLFSLPPAFSGLLRILIDLQEEMGEGQRVSVFVAKDRFEQHGMMVSQGRLKALLQELTSNRIAQYDMAEHALTVMQPRKLRKVLEEVAAQRDGAAAAAAAPVSSGASAFRAS</sequence>
<reference evidence="2 3" key="1">
    <citation type="journal article" date="2007" name="Nat. Genet.">
        <title>Comparative genomic analysis of three Leishmania species that cause diverse human disease.</title>
        <authorList>
            <person name="Peacock C.S."/>
            <person name="Seeger K."/>
            <person name="Harris D."/>
            <person name="Murphy L."/>
            <person name="Ruiz J.C."/>
            <person name="Quail M.A."/>
            <person name="Peters N."/>
            <person name="Adlem E."/>
            <person name="Tivey A."/>
            <person name="Aslett M."/>
            <person name="Kerhornou A."/>
            <person name="Ivens A."/>
            <person name="Fraser A."/>
            <person name="Rajandream M.A."/>
            <person name="Carver T."/>
            <person name="Norbertczak H."/>
            <person name="Chillingworth T."/>
            <person name="Hance Z."/>
            <person name="Jagels K."/>
            <person name="Moule S."/>
            <person name="Ormond D."/>
            <person name="Rutter S."/>
            <person name="Squares R."/>
            <person name="Whitehead S."/>
            <person name="Rabbinowitsch E."/>
            <person name="Arrowsmith C."/>
            <person name="White B."/>
            <person name="Thurston S."/>
            <person name="Bringaud F."/>
            <person name="Baldauf S.L."/>
            <person name="Faulconbridge A."/>
            <person name="Jeffares D."/>
            <person name="Depledge D.P."/>
            <person name="Oyola S.O."/>
            <person name="Hilley J.D."/>
            <person name="Brito L.O."/>
            <person name="Tosi L.R."/>
            <person name="Barrell B."/>
            <person name="Cruz A.K."/>
            <person name="Mottram J.C."/>
            <person name="Smith D.F."/>
            <person name="Berriman M."/>
        </authorList>
    </citation>
    <scope>NUCLEOTIDE SEQUENCE [LARGE SCALE GENOMIC DNA]</scope>
    <source>
        <strain evidence="2 3">JPCM5</strain>
    </source>
</reference>
<proteinExistence type="predicted"/>
<feature type="compositionally biased region" description="Basic and acidic residues" evidence="1">
    <location>
        <begin position="1"/>
        <end position="24"/>
    </location>
</feature>
<feature type="compositionally biased region" description="Basic and acidic residues" evidence="1">
    <location>
        <begin position="108"/>
        <end position="117"/>
    </location>
</feature>
<reference evidence="2 3" key="2">
    <citation type="journal article" date="2011" name="Genome Res.">
        <title>Chromosome and gene copy number variation allow major structural change between species and strains of Leishmania.</title>
        <authorList>
            <person name="Rogers M.B."/>
            <person name="Hilley J.D."/>
            <person name="Dickens N.J."/>
            <person name="Wilkes J."/>
            <person name="Bates P.A."/>
            <person name="Depledge D.P."/>
            <person name="Harris D."/>
            <person name="Her Y."/>
            <person name="Herzyk P."/>
            <person name="Imamura H."/>
            <person name="Otto T.D."/>
            <person name="Sanders M."/>
            <person name="Seeger K."/>
            <person name="Dujardin J.C."/>
            <person name="Berriman M."/>
            <person name="Smith D.F."/>
            <person name="Hertz-Fowler C."/>
            <person name="Mottram J.C."/>
        </authorList>
    </citation>
    <scope>NUCLEOTIDE SEQUENCE [LARGE SCALE GENOMIC DNA]</scope>
    <source>
        <strain evidence="2 3">JPCM5</strain>
    </source>
</reference>
<name>A4HRI9_LEIIN</name>
<dbReference type="eggNOG" id="ENOG502QVBQ">
    <property type="taxonomic scope" value="Eukaryota"/>
</dbReference>
<dbReference type="KEGG" id="lif:LINJ_01_0680"/>
<keyword evidence="3" id="KW-1185">Reference proteome</keyword>
<feature type="region of interest" description="Disordered" evidence="1">
    <location>
        <begin position="519"/>
        <end position="567"/>
    </location>
</feature>
<feature type="region of interest" description="Disordered" evidence="1">
    <location>
        <begin position="401"/>
        <end position="432"/>
    </location>
</feature>
<dbReference type="EMBL" id="FR796433">
    <property type="protein sequence ID" value="CAM65219.2"/>
    <property type="molecule type" value="Genomic_DNA"/>
</dbReference>
<feature type="region of interest" description="Disordered" evidence="1">
    <location>
        <begin position="894"/>
        <end position="926"/>
    </location>
</feature>
<dbReference type="AlphaFoldDB" id="A4HRI9"/>
<gene>
    <name evidence="2" type="ORF">LINJ_01_0680</name>
</gene>
<feature type="region of interest" description="Disordered" evidence="1">
    <location>
        <begin position="765"/>
        <end position="822"/>
    </location>
</feature>
<dbReference type="VEuPathDB" id="TriTrypDB:LINF_010011700"/>
<evidence type="ECO:0000313" key="3">
    <source>
        <dbReference type="Proteomes" id="UP000008153"/>
    </source>
</evidence>
<accession>A4HRI9</accession>
<dbReference type="Proteomes" id="UP000008153">
    <property type="component" value="Chromosome 1"/>
</dbReference>
<feature type="compositionally biased region" description="Polar residues" evidence="1">
    <location>
        <begin position="784"/>
        <end position="798"/>
    </location>
</feature>
<protein>
    <submittedName>
        <fullName evidence="2">Uncharacterized protein</fullName>
    </submittedName>
</protein>
<evidence type="ECO:0000313" key="2">
    <source>
        <dbReference type="EMBL" id="CAM65219.2"/>
    </source>
</evidence>
<feature type="region of interest" description="Disordered" evidence="1">
    <location>
        <begin position="97"/>
        <end position="218"/>
    </location>
</feature>
<feature type="region of interest" description="Disordered" evidence="1">
    <location>
        <begin position="957"/>
        <end position="992"/>
    </location>
</feature>
<feature type="compositionally biased region" description="Low complexity" evidence="1">
    <location>
        <begin position="142"/>
        <end position="155"/>
    </location>
</feature>
<feature type="compositionally biased region" description="Polar residues" evidence="1">
    <location>
        <begin position="260"/>
        <end position="270"/>
    </location>
</feature>
<feature type="compositionally biased region" description="Basic and acidic residues" evidence="1">
    <location>
        <begin position="957"/>
        <end position="982"/>
    </location>
</feature>
<feature type="compositionally biased region" description="Low complexity" evidence="1">
    <location>
        <begin position="894"/>
        <end position="904"/>
    </location>
</feature>
<feature type="compositionally biased region" description="Basic and acidic residues" evidence="1">
    <location>
        <begin position="165"/>
        <end position="187"/>
    </location>
</feature>
<feature type="region of interest" description="Disordered" evidence="1">
    <location>
        <begin position="1"/>
        <end position="34"/>
    </location>
</feature>
<evidence type="ECO:0000256" key="1">
    <source>
        <dbReference type="SAM" id="MobiDB-lite"/>
    </source>
</evidence>
<feature type="region of interest" description="Disordered" evidence="1">
    <location>
        <begin position="230"/>
        <end position="270"/>
    </location>
</feature>
<dbReference type="InParanoid" id="A4HRI9"/>